<protein>
    <recommendedName>
        <fullName evidence="4">C3H1-type domain-containing protein</fullName>
    </recommendedName>
</protein>
<feature type="compositionally biased region" description="Polar residues" evidence="1">
    <location>
        <begin position="22"/>
        <end position="32"/>
    </location>
</feature>
<dbReference type="EMBL" id="NAJN01000587">
    <property type="protein sequence ID" value="TKA71187.1"/>
    <property type="molecule type" value="Genomic_DNA"/>
</dbReference>
<organism evidence="2 3">
    <name type="scientific">Cryomyces minteri</name>
    <dbReference type="NCBI Taxonomy" id="331657"/>
    <lineage>
        <taxon>Eukaryota</taxon>
        <taxon>Fungi</taxon>
        <taxon>Dikarya</taxon>
        <taxon>Ascomycota</taxon>
        <taxon>Pezizomycotina</taxon>
        <taxon>Dothideomycetes</taxon>
        <taxon>Dothideomycetes incertae sedis</taxon>
        <taxon>Cryomyces</taxon>
    </lineage>
</organism>
<feature type="region of interest" description="Disordered" evidence="1">
    <location>
        <begin position="13"/>
        <end position="36"/>
    </location>
</feature>
<gene>
    <name evidence="2" type="ORF">B0A49_08237</name>
</gene>
<dbReference type="Proteomes" id="UP000308768">
    <property type="component" value="Unassembled WGS sequence"/>
</dbReference>
<sequence>MPLPDQSVKFRSHWNRLRGNRQRSSAAPNSDQHTTDIETPATFSLNFDIPAYHSNHHARQLAHLFHLPTSPNSNSASPTTISADKICFYWYHKGHCIRHPSKPSCPHLYHPAPGAALSHVPAWFHRRYEPCALPLCRYHAAGNDAAPASAKRPAMLSLSGESCAPLSGSIGGERGWADIGHDSHSMLSRPVEQAGNWNIEFHAPARFFQYIGDSRPLLPPPHPPDTPTHISSHMPPLYTPAARIASHAFKRSKPAATHPRQHRRHRHDLDDPLISLHGRREGSSAGPALGGPTTIQLTHADHSDPSPFPPLSADPSAGRTAGCEPSPVKGDIADGGEKGGEERKGRAGKGGSEREGGGEGQGRSWYLTGFPAHANVDKPHARLPTHACPVHARTRTRTAVLDIPTTCDASPTDDSTHPERVTASPDASGDGGRGAADDDAAAATQLARELECAARAGGADGGEGAGERASSDTAAFRAAYQGV</sequence>
<feature type="region of interest" description="Disordered" evidence="1">
    <location>
        <begin position="250"/>
        <end position="366"/>
    </location>
</feature>
<accession>A0A4U0X608</accession>
<comment type="caution">
    <text evidence="2">The sequence shown here is derived from an EMBL/GenBank/DDBJ whole genome shotgun (WGS) entry which is preliminary data.</text>
</comment>
<dbReference type="AlphaFoldDB" id="A0A4U0X608"/>
<keyword evidence="3" id="KW-1185">Reference proteome</keyword>
<feature type="compositionally biased region" description="Basic residues" evidence="1">
    <location>
        <begin position="250"/>
        <end position="266"/>
    </location>
</feature>
<evidence type="ECO:0000313" key="2">
    <source>
        <dbReference type="EMBL" id="TKA71187.1"/>
    </source>
</evidence>
<evidence type="ECO:0000313" key="3">
    <source>
        <dbReference type="Proteomes" id="UP000308768"/>
    </source>
</evidence>
<evidence type="ECO:0000256" key="1">
    <source>
        <dbReference type="SAM" id="MobiDB-lite"/>
    </source>
</evidence>
<evidence type="ECO:0008006" key="4">
    <source>
        <dbReference type="Google" id="ProtNLM"/>
    </source>
</evidence>
<dbReference type="OrthoDB" id="3895766at2759"/>
<name>A0A4U0X608_9PEZI</name>
<feature type="compositionally biased region" description="Basic and acidic residues" evidence="1">
    <location>
        <begin position="331"/>
        <end position="357"/>
    </location>
</feature>
<proteinExistence type="predicted"/>
<reference evidence="2 3" key="1">
    <citation type="submission" date="2017-03" db="EMBL/GenBank/DDBJ databases">
        <title>Genomes of endolithic fungi from Antarctica.</title>
        <authorList>
            <person name="Coleine C."/>
            <person name="Masonjones S."/>
            <person name="Stajich J.E."/>
        </authorList>
    </citation>
    <scope>NUCLEOTIDE SEQUENCE [LARGE SCALE GENOMIC DNA]</scope>
    <source>
        <strain evidence="2 3">CCFEE 5187</strain>
    </source>
</reference>
<feature type="region of interest" description="Disordered" evidence="1">
    <location>
        <begin position="403"/>
        <end position="483"/>
    </location>
</feature>